<keyword evidence="1" id="KW-1133">Transmembrane helix</keyword>
<proteinExistence type="predicted"/>
<organism evidence="2 3">
    <name type="scientific">Candidatus Woesebacteria bacterium RIFCSPLOWO2_01_FULL_39_25</name>
    <dbReference type="NCBI Taxonomy" id="1802521"/>
    <lineage>
        <taxon>Bacteria</taxon>
        <taxon>Candidatus Woeseibacteriota</taxon>
    </lineage>
</organism>
<evidence type="ECO:0000313" key="2">
    <source>
        <dbReference type="EMBL" id="OGM64971.1"/>
    </source>
</evidence>
<evidence type="ECO:0000313" key="3">
    <source>
        <dbReference type="Proteomes" id="UP000176725"/>
    </source>
</evidence>
<reference evidence="2 3" key="1">
    <citation type="journal article" date="2016" name="Nat. Commun.">
        <title>Thousands of microbial genomes shed light on interconnected biogeochemical processes in an aquifer system.</title>
        <authorList>
            <person name="Anantharaman K."/>
            <person name="Brown C.T."/>
            <person name="Hug L.A."/>
            <person name="Sharon I."/>
            <person name="Castelle C.J."/>
            <person name="Probst A.J."/>
            <person name="Thomas B.C."/>
            <person name="Singh A."/>
            <person name="Wilkins M.J."/>
            <person name="Karaoz U."/>
            <person name="Brodie E.L."/>
            <person name="Williams K.H."/>
            <person name="Hubbard S.S."/>
            <person name="Banfield J.F."/>
        </authorList>
    </citation>
    <scope>NUCLEOTIDE SEQUENCE [LARGE SCALE GENOMIC DNA]</scope>
</reference>
<feature type="transmembrane region" description="Helical" evidence="1">
    <location>
        <begin position="7"/>
        <end position="27"/>
    </location>
</feature>
<keyword evidence="1" id="KW-0472">Membrane</keyword>
<dbReference type="STRING" id="1802521.A2893_04935"/>
<evidence type="ECO:0008006" key="4">
    <source>
        <dbReference type="Google" id="ProtNLM"/>
    </source>
</evidence>
<comment type="caution">
    <text evidence="2">The sequence shown here is derived from an EMBL/GenBank/DDBJ whole genome shotgun (WGS) entry which is preliminary data.</text>
</comment>
<name>A0A1F8BLL3_9BACT</name>
<protein>
    <recommendedName>
        <fullName evidence="4">POTRA domain-containing protein</fullName>
    </recommendedName>
</protein>
<dbReference type="EMBL" id="MGHH01000007">
    <property type="protein sequence ID" value="OGM64971.1"/>
    <property type="molecule type" value="Genomic_DNA"/>
</dbReference>
<sequence length="233" mass="25877">MKLLAKLKIPFTIIVAGLLISVISGLIKIREISCENQNGECSRGVTQKFTEAKGLPYSSAKNKLTEMLQSNVAVKKYTIHFQIPAKLEVNIIESKPKYALKNSTSNIFSLVGEDGRVISQAESSDLPTLFVEKDLHPTTQTIDMETLFASEIVFSISNIHKFKSARLEGGKLIVEVVEGPTVIFPLEGDREILLGSYVLVTDELKKEGIGSTIKNPRIIDLRFKNPILKYVQK</sequence>
<keyword evidence="1" id="KW-0812">Transmembrane</keyword>
<gene>
    <name evidence="2" type="ORF">A2893_04935</name>
</gene>
<accession>A0A1F8BLL3</accession>
<dbReference type="AlphaFoldDB" id="A0A1F8BLL3"/>
<dbReference type="Proteomes" id="UP000176725">
    <property type="component" value="Unassembled WGS sequence"/>
</dbReference>
<evidence type="ECO:0000256" key="1">
    <source>
        <dbReference type="SAM" id="Phobius"/>
    </source>
</evidence>